<dbReference type="AlphaFoldDB" id="A0AAW5AC49"/>
<dbReference type="GO" id="GO:0005506">
    <property type="term" value="F:iron ion binding"/>
    <property type="evidence" value="ECO:0007669"/>
    <property type="project" value="InterPro"/>
</dbReference>
<evidence type="ECO:0000313" key="3">
    <source>
        <dbReference type="Proteomes" id="UP000814172"/>
    </source>
</evidence>
<dbReference type="Gene3D" id="1.10.3880.10">
    <property type="entry name" value="Fe(II) trafficking protein YggX"/>
    <property type="match status" value="1"/>
</dbReference>
<accession>A0AAW5AC49</accession>
<dbReference type="GO" id="GO:0005829">
    <property type="term" value="C:cytosol"/>
    <property type="evidence" value="ECO:0007669"/>
    <property type="project" value="TreeGrafter"/>
</dbReference>
<name>A0AAW5AC49_9PSED</name>
<keyword evidence="1" id="KW-0408">Iron</keyword>
<dbReference type="GO" id="GO:0034599">
    <property type="term" value="P:cellular response to oxidative stress"/>
    <property type="evidence" value="ECO:0007669"/>
    <property type="project" value="TreeGrafter"/>
</dbReference>
<feature type="non-terminal residue" evidence="2">
    <location>
        <position position="57"/>
    </location>
</feature>
<reference evidence="2 3" key="1">
    <citation type="submission" date="2019-11" db="EMBL/GenBank/DDBJ databases">
        <title>Epiphytic Pseudomonas syringae from cherry orchards.</title>
        <authorList>
            <person name="Hulin M.T."/>
        </authorList>
    </citation>
    <scope>NUCLEOTIDE SEQUENCE [LARGE SCALE GENOMIC DNA]</scope>
    <source>
        <strain evidence="2 3">PA-6-9F</strain>
    </source>
</reference>
<dbReference type="SUPFAM" id="SSF111148">
    <property type="entry name" value="YggX-like"/>
    <property type="match status" value="1"/>
</dbReference>
<evidence type="ECO:0000256" key="1">
    <source>
        <dbReference type="ARBA" id="ARBA00023004"/>
    </source>
</evidence>
<sequence>MTRTIMCRKYHKELPALERAPFPGPKGQDIFDYVSAQAWADWQKHQTLLINEKRLNM</sequence>
<dbReference type="EMBL" id="WKEW01000130">
    <property type="protein sequence ID" value="MCF5060246.1"/>
    <property type="molecule type" value="Genomic_DNA"/>
</dbReference>
<dbReference type="InterPro" id="IPR036766">
    <property type="entry name" value="Fe_traffick_prot_YggX_sf"/>
</dbReference>
<dbReference type="Proteomes" id="UP000814172">
    <property type="component" value="Unassembled WGS sequence"/>
</dbReference>
<organism evidence="2 3">
    <name type="scientific">Pseudomonas proteolytica</name>
    <dbReference type="NCBI Taxonomy" id="219574"/>
    <lineage>
        <taxon>Bacteria</taxon>
        <taxon>Pseudomonadati</taxon>
        <taxon>Pseudomonadota</taxon>
        <taxon>Gammaproteobacteria</taxon>
        <taxon>Pseudomonadales</taxon>
        <taxon>Pseudomonadaceae</taxon>
        <taxon>Pseudomonas</taxon>
    </lineage>
</organism>
<dbReference type="PANTHER" id="PTHR36965:SF1">
    <property type="entry name" value="FE(2+)-TRAFFICKING PROTEIN-RELATED"/>
    <property type="match status" value="1"/>
</dbReference>
<protein>
    <submittedName>
        <fullName evidence="2">Oxidative damage protection protein</fullName>
    </submittedName>
</protein>
<dbReference type="Pfam" id="PF04362">
    <property type="entry name" value="Iron_traffic"/>
    <property type="match status" value="1"/>
</dbReference>
<comment type="caution">
    <text evidence="2">The sequence shown here is derived from an EMBL/GenBank/DDBJ whole genome shotgun (WGS) entry which is preliminary data.</text>
</comment>
<dbReference type="RefSeq" id="WP_236300788.1">
    <property type="nucleotide sequence ID" value="NZ_WKEW01000130.1"/>
</dbReference>
<proteinExistence type="predicted"/>
<evidence type="ECO:0000313" key="2">
    <source>
        <dbReference type="EMBL" id="MCF5060246.1"/>
    </source>
</evidence>
<gene>
    <name evidence="2" type="ORF">GIW75_25250</name>
</gene>
<dbReference type="InterPro" id="IPR007457">
    <property type="entry name" value="Fe_traffick_prot_YggX"/>
</dbReference>
<dbReference type="NCBIfam" id="NF003817">
    <property type="entry name" value="PRK05408.1"/>
    <property type="match status" value="1"/>
</dbReference>
<keyword evidence="3" id="KW-1185">Reference proteome</keyword>
<dbReference type="PANTHER" id="PTHR36965">
    <property type="entry name" value="FE(2+)-TRAFFICKING PROTEIN-RELATED"/>
    <property type="match status" value="1"/>
</dbReference>